<comment type="caution">
    <text evidence="4">The sequence shown here is derived from an EMBL/GenBank/DDBJ whole genome shotgun (WGS) entry which is preliminary data.</text>
</comment>
<feature type="domain" description="Tryptophan synthase beta chain-like PALP" evidence="3">
    <location>
        <begin position="9"/>
        <end position="298"/>
    </location>
</feature>
<keyword evidence="2" id="KW-0663">Pyridoxal phosphate</keyword>
<evidence type="ECO:0000313" key="5">
    <source>
        <dbReference type="Proteomes" id="UP000476511"/>
    </source>
</evidence>
<organism evidence="4 5">
    <name type="scientific">Agromyces kandeliae</name>
    <dbReference type="NCBI Taxonomy" id="2666141"/>
    <lineage>
        <taxon>Bacteria</taxon>
        <taxon>Bacillati</taxon>
        <taxon>Actinomycetota</taxon>
        <taxon>Actinomycetes</taxon>
        <taxon>Micrococcales</taxon>
        <taxon>Microbacteriaceae</taxon>
        <taxon>Agromyces</taxon>
    </lineage>
</organism>
<gene>
    <name evidence="4" type="ORF">GJR97_12575</name>
</gene>
<dbReference type="Proteomes" id="UP000476511">
    <property type="component" value="Unassembled WGS sequence"/>
</dbReference>
<accession>A0A6L5R600</accession>
<dbReference type="InterPro" id="IPR001926">
    <property type="entry name" value="TrpB-like_PALP"/>
</dbReference>
<dbReference type="Pfam" id="PF00291">
    <property type="entry name" value="PALP"/>
    <property type="match status" value="1"/>
</dbReference>
<comment type="cofactor">
    <cofactor evidence="1">
        <name>pyridoxal 5'-phosphate</name>
        <dbReference type="ChEBI" id="CHEBI:597326"/>
    </cofactor>
</comment>
<dbReference type="CDD" id="cd01561">
    <property type="entry name" value="CBS_like"/>
    <property type="match status" value="1"/>
</dbReference>
<evidence type="ECO:0000313" key="4">
    <source>
        <dbReference type="EMBL" id="MRX44557.1"/>
    </source>
</evidence>
<dbReference type="EMBL" id="WKJD01000016">
    <property type="protein sequence ID" value="MRX44557.1"/>
    <property type="molecule type" value="Genomic_DNA"/>
</dbReference>
<dbReference type="PANTHER" id="PTHR10314">
    <property type="entry name" value="CYSTATHIONINE BETA-SYNTHASE"/>
    <property type="match status" value="1"/>
</dbReference>
<name>A0A6L5R600_9MICO</name>
<reference evidence="4 5" key="1">
    <citation type="submission" date="2019-11" db="EMBL/GenBank/DDBJ databases">
        <title>Agromyces kandeliae sp. nov., isolated from mangrove soil.</title>
        <authorList>
            <person name="Wang R."/>
        </authorList>
    </citation>
    <scope>NUCLEOTIDE SEQUENCE [LARGE SCALE GENOMIC DNA]</scope>
    <source>
        <strain evidence="4 5">Q22</strain>
    </source>
</reference>
<dbReference type="Gene3D" id="3.40.50.1100">
    <property type="match status" value="2"/>
</dbReference>
<evidence type="ECO:0000256" key="1">
    <source>
        <dbReference type="ARBA" id="ARBA00001933"/>
    </source>
</evidence>
<evidence type="ECO:0000259" key="3">
    <source>
        <dbReference type="Pfam" id="PF00291"/>
    </source>
</evidence>
<keyword evidence="5" id="KW-1185">Reference proteome</keyword>
<protein>
    <submittedName>
        <fullName evidence="4">Pyridoxal-phosphate dependent enzyme</fullName>
    </submittedName>
</protein>
<dbReference type="InterPro" id="IPR036052">
    <property type="entry name" value="TrpB-like_PALP_sf"/>
</dbReference>
<dbReference type="SUPFAM" id="SSF53686">
    <property type="entry name" value="Tryptophan synthase beta subunit-like PLP-dependent enzymes"/>
    <property type="match status" value="1"/>
</dbReference>
<dbReference type="GO" id="GO:1901605">
    <property type="term" value="P:alpha-amino acid metabolic process"/>
    <property type="evidence" value="ECO:0007669"/>
    <property type="project" value="UniProtKB-ARBA"/>
</dbReference>
<proteinExistence type="predicted"/>
<dbReference type="RefSeq" id="WP_154346870.1">
    <property type="nucleotide sequence ID" value="NZ_WKJD01000016.1"/>
</dbReference>
<dbReference type="InterPro" id="IPR050214">
    <property type="entry name" value="Cys_Synth/Cystath_Beta-Synth"/>
</dbReference>
<dbReference type="AlphaFoldDB" id="A0A6L5R600"/>
<sequence length="310" mass="31858">MDARDGGVLDGIGGTPIVRLESIVPDGAAEVWVKIEGANPTGSYKDRMAVSVLEAAVARGDASPGDTVVEYTGGSTGTSLAFVAAVLGLRFTAVFSDAFSVSKQQAMEAFGGEVLVEESHGEGITPELVGRMRERAYALAEKPGHYYADQFGSPDVIAGYAPMGEEIGTALGDGVDVFCTGVGTGGALMGTLRGLRSAGLEPQVVALEPAEAPLLSEGVSHGHAVEGVAVFPDPPFLDRGVLDGIRTIGQERAFETCRTLARTEGIFAGGSTGMNVSAAIDLAVELGAGHRVVTIACDHGLKYLGGRIYS</sequence>
<evidence type="ECO:0000256" key="2">
    <source>
        <dbReference type="ARBA" id="ARBA00022898"/>
    </source>
</evidence>